<dbReference type="InterPro" id="IPR017853">
    <property type="entry name" value="GH"/>
</dbReference>
<dbReference type="PANTHER" id="PTHR22762:SF162">
    <property type="entry name" value="NEUTRAL ALPHA-GLUCOSIDASE AB"/>
    <property type="match status" value="1"/>
</dbReference>
<dbReference type="GO" id="GO:0016798">
    <property type="term" value="F:hydrolase activity, acting on glycosyl bonds"/>
    <property type="evidence" value="ECO:0007669"/>
    <property type="project" value="UniProtKB-KW"/>
</dbReference>
<name>A0ABD0R0N4_CIRMR</name>
<dbReference type="SUPFAM" id="SSF51445">
    <property type="entry name" value="(Trans)glycosidases"/>
    <property type="match status" value="1"/>
</dbReference>
<proteinExistence type="inferred from homology"/>
<feature type="non-terminal residue" evidence="4">
    <location>
        <position position="80"/>
    </location>
</feature>
<feature type="domain" description="Glycoside hydrolase family 31 TIM barrel" evidence="3">
    <location>
        <begin position="1"/>
        <end position="68"/>
    </location>
</feature>
<reference evidence="4 5" key="1">
    <citation type="submission" date="2024-05" db="EMBL/GenBank/DDBJ databases">
        <title>Genome sequencing and assembly of Indian major carp, Cirrhinus mrigala (Hamilton, 1822).</title>
        <authorList>
            <person name="Mohindra V."/>
            <person name="Chowdhury L.M."/>
            <person name="Lal K."/>
            <person name="Jena J.K."/>
        </authorList>
    </citation>
    <scope>NUCLEOTIDE SEQUENCE [LARGE SCALE GENOMIC DNA]</scope>
    <source>
        <strain evidence="4">CM1030</strain>
        <tissue evidence="4">Blood</tissue>
    </source>
</reference>
<dbReference type="AlphaFoldDB" id="A0ABD0R0N4"/>
<organism evidence="4 5">
    <name type="scientific">Cirrhinus mrigala</name>
    <name type="common">Mrigala</name>
    <dbReference type="NCBI Taxonomy" id="683832"/>
    <lineage>
        <taxon>Eukaryota</taxon>
        <taxon>Metazoa</taxon>
        <taxon>Chordata</taxon>
        <taxon>Craniata</taxon>
        <taxon>Vertebrata</taxon>
        <taxon>Euteleostomi</taxon>
        <taxon>Actinopterygii</taxon>
        <taxon>Neopterygii</taxon>
        <taxon>Teleostei</taxon>
        <taxon>Ostariophysi</taxon>
        <taxon>Cypriniformes</taxon>
        <taxon>Cyprinidae</taxon>
        <taxon>Labeoninae</taxon>
        <taxon>Labeonini</taxon>
        <taxon>Cirrhinus</taxon>
    </lineage>
</organism>
<evidence type="ECO:0000313" key="5">
    <source>
        <dbReference type="Proteomes" id="UP001529510"/>
    </source>
</evidence>
<feature type="non-terminal residue" evidence="4">
    <location>
        <position position="1"/>
    </location>
</feature>
<sequence length="80" mass="9557">DVGGFFKHPSTELLVRWYQAGAYQPFFRAHAHIDTPRREPWLFGPENTALIREAIRQRYALLPYWYQLFYNAQRTGQPVM</sequence>
<comment type="caution">
    <text evidence="4">The sequence shown here is derived from an EMBL/GenBank/DDBJ whole genome shotgun (WGS) entry which is preliminary data.</text>
</comment>
<dbReference type="EMBL" id="JAMKFB020000005">
    <property type="protein sequence ID" value="KAL0192071.1"/>
    <property type="molecule type" value="Genomic_DNA"/>
</dbReference>
<evidence type="ECO:0000259" key="3">
    <source>
        <dbReference type="Pfam" id="PF01055"/>
    </source>
</evidence>
<keyword evidence="2" id="KW-0326">Glycosidase</keyword>
<dbReference type="Proteomes" id="UP001529510">
    <property type="component" value="Unassembled WGS sequence"/>
</dbReference>
<dbReference type="InterPro" id="IPR000322">
    <property type="entry name" value="Glyco_hydro_31_TIM"/>
</dbReference>
<evidence type="ECO:0000313" key="4">
    <source>
        <dbReference type="EMBL" id="KAL0192071.1"/>
    </source>
</evidence>
<gene>
    <name evidence="4" type="ORF">M9458_010367</name>
</gene>
<evidence type="ECO:0000256" key="1">
    <source>
        <dbReference type="ARBA" id="ARBA00007806"/>
    </source>
</evidence>
<evidence type="ECO:0000256" key="2">
    <source>
        <dbReference type="RuleBase" id="RU361185"/>
    </source>
</evidence>
<keyword evidence="2" id="KW-0378">Hydrolase</keyword>
<keyword evidence="5" id="KW-1185">Reference proteome</keyword>
<protein>
    <recommendedName>
        <fullName evidence="3">Glycoside hydrolase family 31 TIM barrel domain-containing protein</fullName>
    </recommendedName>
</protein>
<accession>A0ABD0R0N4</accession>
<dbReference type="PANTHER" id="PTHR22762">
    <property type="entry name" value="ALPHA-GLUCOSIDASE"/>
    <property type="match status" value="1"/>
</dbReference>
<dbReference type="Gene3D" id="3.20.20.80">
    <property type="entry name" value="Glycosidases"/>
    <property type="match status" value="1"/>
</dbReference>
<dbReference type="Pfam" id="PF01055">
    <property type="entry name" value="Glyco_hydro_31_2nd"/>
    <property type="match status" value="1"/>
</dbReference>
<comment type="similarity">
    <text evidence="1 2">Belongs to the glycosyl hydrolase 31 family.</text>
</comment>